<comment type="similarity">
    <text evidence="7">Belongs to the glycosyl hydrolase 74 family.</text>
</comment>
<evidence type="ECO:0000313" key="10">
    <source>
        <dbReference type="EMBL" id="BAV13158.1"/>
    </source>
</evidence>
<sequence length="1032" mass="111394">MKRSLIKRISAIACAVVCAFTSGTQVSVNAQVATSGYKTQSYNWGNVQIVAGGYVPAIIFNEGEKDLMYARTDMGGAYRWDNAAGKWIPLTDWVSFDEWNLLGCESLAADPVETNRMYIAAGTYNNDWTKMNGYILRSQDKGNTFDRVELPFKFGGNMPGRGMGERLVIDPNDNKVIYFGARTGDGLWRSNDYGVTWSKVDNFPSVGTIKDYYGNEYGVLWVAFDTSSSTKGTPSKDIYVGVADDSNSIYHSADSGATWTALAGQPHRPTDWTSPSVEGFLPHHGILASNGMLYISYVDGAGPYNGDNGQLWKYDTKTGVWTDISPVSGAAINAGFGGLAVDKQNPDTIVVSTLNIWWPDENMYRSTDGGATWKPIWEWGAYPERNFHYDIDYSASKWLDWGANKSMPETNVKLGWMLDYVGIDPFDSNKMIYGTGATVYGTDNLTDWDKTDGVVHIKVKGQGIEETAVSALVSPTTPGVQLLSGLFDVNGFVHTDINVVPEKLSSVYTSSIDYAEKSPQVIVRVGNGGFSNAGATINIQYSIDGGTTWTYPTNSFKETVNGSDAYAEKGTVAVNADGGTILWSAENMSGAYYTTNKGTSWTKSTGLPAAAKVYSDRVNPDKFYGFKDGKFYISKDGGVTFTESAATELPTTGQFKAMAGKEGEIWLTGKTPNPDKTIDEPVLYGMWHSADGGATFTKVANVEEADTIGFGMAATGQDYMTIYTSAQIGGKRGIFRSDDKGETWIRINDDAHQYGSTDVAITGDPKVYGRVYLGTNGRGIVVGDIATGAKIMKDGKVIADGVIAEDNGSIIVAIDSNTIDKDLANLVEPPLPSTATSVETRVNTAAINGGAGSFEIITPNSNIILPIGIADYTGFAPGSYLSIKQNVLIDNAILQLIKGVNKVFEFTTAVYDSNGNKLQDIIQFNNGNKATITLKLTADDINGLDTNKLASYYYNDSTNKFEGLGGTFDSANNTFTFETSHFSNFVLAESIVEAPVLTTTGSPIDMTVLLTLGTIVLGIGTVIILRKKESAK</sequence>
<evidence type="ECO:0000256" key="9">
    <source>
        <dbReference type="SAM" id="SignalP"/>
    </source>
</evidence>
<keyword evidence="5" id="KW-0326">Glycosidase</keyword>
<name>A0A173MZY7_CLOCL</name>
<keyword evidence="8" id="KW-0812">Transmembrane</keyword>
<accession>A0A173MZY7</accession>
<proteinExistence type="inferred from homology"/>
<protein>
    <submittedName>
        <fullName evidence="10">Sialidase</fullName>
    </submittedName>
</protein>
<dbReference type="GO" id="GO:0030245">
    <property type="term" value="P:cellulose catabolic process"/>
    <property type="evidence" value="ECO:0007669"/>
    <property type="project" value="UniProtKB-KW"/>
</dbReference>
<keyword evidence="3" id="KW-0136">Cellulose degradation</keyword>
<keyword evidence="8" id="KW-0472">Membrane</keyword>
<evidence type="ECO:0000256" key="2">
    <source>
        <dbReference type="ARBA" id="ARBA00022801"/>
    </source>
</evidence>
<evidence type="ECO:0000256" key="6">
    <source>
        <dbReference type="ARBA" id="ARBA00023326"/>
    </source>
</evidence>
<gene>
    <name evidence="10" type="primary">SiaA</name>
</gene>
<keyword evidence="6" id="KW-0624">Polysaccharide degradation</keyword>
<evidence type="ECO:0000256" key="4">
    <source>
        <dbReference type="ARBA" id="ARBA00023277"/>
    </source>
</evidence>
<evidence type="ECO:0000256" key="1">
    <source>
        <dbReference type="ARBA" id="ARBA00022729"/>
    </source>
</evidence>
<dbReference type="CDD" id="cd15482">
    <property type="entry name" value="Sialidase_non-viral"/>
    <property type="match status" value="2"/>
</dbReference>
<evidence type="ECO:0000256" key="8">
    <source>
        <dbReference type="SAM" id="Phobius"/>
    </source>
</evidence>
<evidence type="ECO:0000256" key="5">
    <source>
        <dbReference type="ARBA" id="ARBA00023295"/>
    </source>
</evidence>
<feature type="transmembrane region" description="Helical" evidence="8">
    <location>
        <begin position="1006"/>
        <end position="1025"/>
    </location>
</feature>
<keyword evidence="4" id="KW-0119">Carbohydrate metabolism</keyword>
<dbReference type="GO" id="GO:0016798">
    <property type="term" value="F:hydrolase activity, acting on glycosyl bonds"/>
    <property type="evidence" value="ECO:0007669"/>
    <property type="project" value="UniProtKB-KW"/>
</dbReference>
<dbReference type="AlphaFoldDB" id="A0A173MZY7"/>
<dbReference type="OMA" id="YSSWWPD"/>
<evidence type="ECO:0000256" key="3">
    <source>
        <dbReference type="ARBA" id="ARBA00023001"/>
    </source>
</evidence>
<evidence type="ECO:0000256" key="7">
    <source>
        <dbReference type="ARBA" id="ARBA00037986"/>
    </source>
</evidence>
<keyword evidence="2" id="KW-0378">Hydrolase</keyword>
<keyword evidence="1 9" id="KW-0732">Signal</keyword>
<organism evidence="10">
    <name type="scientific">Clostridium cellulovorans</name>
    <dbReference type="NCBI Taxonomy" id="1493"/>
    <lineage>
        <taxon>Bacteria</taxon>
        <taxon>Bacillati</taxon>
        <taxon>Bacillota</taxon>
        <taxon>Clostridia</taxon>
        <taxon>Eubacteriales</taxon>
        <taxon>Clostridiaceae</taxon>
        <taxon>Clostridium</taxon>
    </lineage>
</organism>
<dbReference type="InterPro" id="IPR052025">
    <property type="entry name" value="Xyloglucanase_GH74"/>
</dbReference>
<dbReference type="InterPro" id="IPR015943">
    <property type="entry name" value="WD40/YVTN_repeat-like_dom_sf"/>
</dbReference>
<feature type="signal peptide" evidence="9">
    <location>
        <begin position="1"/>
        <end position="30"/>
    </location>
</feature>
<dbReference type="FunFam" id="2.130.10.10:FF:000534">
    <property type="entry name" value="Xyloglucanase Xgh74A"/>
    <property type="match status" value="1"/>
</dbReference>
<dbReference type="Gene3D" id="2.130.10.10">
    <property type="entry name" value="YVTN repeat-like/Quinoprotein amine dehydrogenase"/>
    <property type="match status" value="2"/>
</dbReference>
<reference evidence="10" key="1">
    <citation type="submission" date="2009-04" db="EMBL/GenBank/DDBJ databases">
        <title>Clostridium cellulovorans cellulosomal and noncellulosomal genes.</title>
        <authorList>
            <person name="Tamaru Y."/>
        </authorList>
    </citation>
    <scope>NUCLEOTIDE SEQUENCE</scope>
</reference>
<dbReference type="EMBL" id="AB499259">
    <property type="protein sequence ID" value="BAV13158.1"/>
    <property type="molecule type" value="Genomic_DNA"/>
</dbReference>
<keyword evidence="8" id="KW-1133">Transmembrane helix</keyword>
<dbReference type="PANTHER" id="PTHR43739:SF2">
    <property type="entry name" value="OLIGOXYLOGLUCAN-REDUCING END-SPECIFIC XYLOGLUCANASE-RELATED"/>
    <property type="match status" value="1"/>
</dbReference>
<dbReference type="GO" id="GO:0010411">
    <property type="term" value="P:xyloglucan metabolic process"/>
    <property type="evidence" value="ECO:0007669"/>
    <property type="project" value="TreeGrafter"/>
</dbReference>
<dbReference type="PANTHER" id="PTHR43739">
    <property type="entry name" value="XYLOGLUCANASE (EUROFUNG)"/>
    <property type="match status" value="1"/>
</dbReference>
<dbReference type="SUPFAM" id="SSF110296">
    <property type="entry name" value="Oligoxyloglucan reducing end-specific cellobiohydrolase"/>
    <property type="match status" value="2"/>
</dbReference>
<feature type="chain" id="PRO_5039672497" evidence="9">
    <location>
        <begin position="31"/>
        <end position="1032"/>
    </location>
</feature>